<dbReference type="Proteomes" id="UP000673691">
    <property type="component" value="Unassembled WGS sequence"/>
</dbReference>
<protein>
    <submittedName>
        <fullName evidence="2">Uncharacterized protein</fullName>
    </submittedName>
</protein>
<feature type="compositionally biased region" description="Basic residues" evidence="1">
    <location>
        <begin position="22"/>
        <end position="33"/>
    </location>
</feature>
<reference evidence="2 3" key="1">
    <citation type="journal article" name="Sci. Rep.">
        <title>Genome-scale phylogenetic analyses confirm Olpidium as the closest living zoosporic fungus to the non-flagellated, terrestrial fungi.</title>
        <authorList>
            <person name="Chang Y."/>
            <person name="Rochon D."/>
            <person name="Sekimoto S."/>
            <person name="Wang Y."/>
            <person name="Chovatia M."/>
            <person name="Sandor L."/>
            <person name="Salamov A."/>
            <person name="Grigoriev I.V."/>
            <person name="Stajich J.E."/>
            <person name="Spatafora J.W."/>
        </authorList>
    </citation>
    <scope>NUCLEOTIDE SEQUENCE [LARGE SCALE GENOMIC DNA]</scope>
    <source>
        <strain evidence="2">S191</strain>
    </source>
</reference>
<gene>
    <name evidence="2" type="ORF">BJ554DRAFT_6554</name>
</gene>
<feature type="compositionally biased region" description="Basic residues" evidence="1">
    <location>
        <begin position="94"/>
        <end position="104"/>
    </location>
</feature>
<feature type="compositionally biased region" description="Basic residues" evidence="1">
    <location>
        <begin position="58"/>
        <end position="75"/>
    </location>
</feature>
<organism evidence="2 3">
    <name type="scientific">Olpidium bornovanus</name>
    <dbReference type="NCBI Taxonomy" id="278681"/>
    <lineage>
        <taxon>Eukaryota</taxon>
        <taxon>Fungi</taxon>
        <taxon>Fungi incertae sedis</taxon>
        <taxon>Olpidiomycota</taxon>
        <taxon>Olpidiomycotina</taxon>
        <taxon>Olpidiomycetes</taxon>
        <taxon>Olpidiales</taxon>
        <taxon>Olpidiaceae</taxon>
        <taxon>Olpidium</taxon>
    </lineage>
</organism>
<dbReference type="AlphaFoldDB" id="A0A8H7ZXD2"/>
<keyword evidence="3" id="KW-1185">Reference proteome</keyword>
<feature type="region of interest" description="Disordered" evidence="1">
    <location>
        <begin position="22"/>
        <end position="149"/>
    </location>
</feature>
<proteinExistence type="predicted"/>
<accession>A0A8H7ZXD2</accession>
<sequence length="149" mass="17500">MTSALKRIEFVLFSSYLTLNIQHRRKPAHRSSRRALELGDQRHQGSVFGKNPREAGGGKRRQGGHYRRGQGRHFRTREDPFRRASGRVPQRNRPWQRRKRRRRAVQGGRGQVRHGREGHHQPPHQVSRGAPPRRLRDVPEEIPGGRKRR</sequence>
<feature type="compositionally biased region" description="Basic and acidic residues" evidence="1">
    <location>
        <begin position="34"/>
        <end position="43"/>
    </location>
</feature>
<evidence type="ECO:0000313" key="2">
    <source>
        <dbReference type="EMBL" id="KAG5461278.1"/>
    </source>
</evidence>
<comment type="caution">
    <text evidence="2">The sequence shown here is derived from an EMBL/GenBank/DDBJ whole genome shotgun (WGS) entry which is preliminary data.</text>
</comment>
<evidence type="ECO:0000313" key="3">
    <source>
        <dbReference type="Proteomes" id="UP000673691"/>
    </source>
</evidence>
<evidence type="ECO:0000256" key="1">
    <source>
        <dbReference type="SAM" id="MobiDB-lite"/>
    </source>
</evidence>
<dbReference type="EMBL" id="JAEFCI010003896">
    <property type="protein sequence ID" value="KAG5461278.1"/>
    <property type="molecule type" value="Genomic_DNA"/>
</dbReference>
<name>A0A8H7ZXD2_9FUNG</name>